<keyword evidence="3" id="KW-1185">Reference proteome</keyword>
<organism evidence="2 3">
    <name type="scientific">Exophiala viscosa</name>
    <dbReference type="NCBI Taxonomy" id="2486360"/>
    <lineage>
        <taxon>Eukaryota</taxon>
        <taxon>Fungi</taxon>
        <taxon>Dikarya</taxon>
        <taxon>Ascomycota</taxon>
        <taxon>Pezizomycotina</taxon>
        <taxon>Eurotiomycetes</taxon>
        <taxon>Chaetothyriomycetidae</taxon>
        <taxon>Chaetothyriales</taxon>
        <taxon>Herpotrichiellaceae</taxon>
        <taxon>Exophiala</taxon>
    </lineage>
</organism>
<evidence type="ECO:0000313" key="3">
    <source>
        <dbReference type="Proteomes" id="UP001203852"/>
    </source>
</evidence>
<dbReference type="InterPro" id="IPR035213">
    <property type="entry name" value="DUF5321"/>
</dbReference>
<dbReference type="Pfam" id="PF17254">
    <property type="entry name" value="DUF5321"/>
    <property type="match status" value="1"/>
</dbReference>
<proteinExistence type="predicted"/>
<dbReference type="EMBL" id="MU404350">
    <property type="protein sequence ID" value="KAI1618319.1"/>
    <property type="molecule type" value="Genomic_DNA"/>
</dbReference>
<name>A0AAN6E772_9EURO</name>
<sequence length="213" mass="24511">MTSVGACWLLKSLARGATTRLCRPQSSRSYVLRRHQHTASGESRLPRIAQPSIWHSIIPRPLRGRSASAEGKKKPTNPATYFLWIYLLIGSQAIRIMGIQNDFTTFMRRADLKIEALRQVVEKLQRGEEVDVEKVLGTGDEVQEQEWEEALRELQEEDRVWQANARKRREEQERLAREEQDANPVNESLDKAQGNNATHLAPQPVRRSRPAFY</sequence>
<reference evidence="2" key="1">
    <citation type="journal article" date="2022" name="bioRxiv">
        <title>Deciphering the potential niche of two novel black yeast fungi from a biological soil crust based on their genomes, phenotypes, and melanin regulation.</title>
        <authorList>
            <consortium name="DOE Joint Genome Institute"/>
            <person name="Carr E.C."/>
            <person name="Barton Q."/>
            <person name="Grambo S."/>
            <person name="Sullivan M."/>
            <person name="Renfro C.M."/>
            <person name="Kuo A."/>
            <person name="Pangilinan J."/>
            <person name="Lipzen A."/>
            <person name="Keymanesh K."/>
            <person name="Savage E."/>
            <person name="Barry K."/>
            <person name="Grigoriev I.V."/>
            <person name="Riekhof W.R."/>
            <person name="Harris S.S."/>
        </authorList>
    </citation>
    <scope>NUCLEOTIDE SEQUENCE</scope>
    <source>
        <strain evidence="2">JF 03-4F</strain>
    </source>
</reference>
<accession>A0AAN6E772</accession>
<feature type="compositionally biased region" description="Basic and acidic residues" evidence="1">
    <location>
        <begin position="168"/>
        <end position="180"/>
    </location>
</feature>
<dbReference type="AlphaFoldDB" id="A0AAN6E772"/>
<evidence type="ECO:0000313" key="2">
    <source>
        <dbReference type="EMBL" id="KAI1618319.1"/>
    </source>
</evidence>
<protein>
    <submittedName>
        <fullName evidence="2">Uncharacterized protein</fullName>
    </submittedName>
</protein>
<gene>
    <name evidence="2" type="ORF">EDD36DRAFT_426124</name>
</gene>
<comment type="caution">
    <text evidence="2">The sequence shown here is derived from an EMBL/GenBank/DDBJ whole genome shotgun (WGS) entry which is preliminary data.</text>
</comment>
<feature type="region of interest" description="Disordered" evidence="1">
    <location>
        <begin position="163"/>
        <end position="213"/>
    </location>
</feature>
<dbReference type="Proteomes" id="UP001203852">
    <property type="component" value="Unassembled WGS sequence"/>
</dbReference>
<evidence type="ECO:0000256" key="1">
    <source>
        <dbReference type="SAM" id="MobiDB-lite"/>
    </source>
</evidence>